<reference evidence="2" key="1">
    <citation type="journal article" date="2022" name="bioRxiv">
        <title>Sequencing and chromosome-scale assembly of the giantPleurodeles waltlgenome.</title>
        <authorList>
            <person name="Brown T."/>
            <person name="Elewa A."/>
            <person name="Iarovenko S."/>
            <person name="Subramanian E."/>
            <person name="Araus A.J."/>
            <person name="Petzold A."/>
            <person name="Susuki M."/>
            <person name="Suzuki K.-i.T."/>
            <person name="Hayashi T."/>
            <person name="Toyoda A."/>
            <person name="Oliveira C."/>
            <person name="Osipova E."/>
            <person name="Leigh N.D."/>
            <person name="Simon A."/>
            <person name="Yun M.H."/>
        </authorList>
    </citation>
    <scope>NUCLEOTIDE SEQUENCE</scope>
    <source>
        <strain evidence="2">20211129_DDA</strain>
        <tissue evidence="2">Liver</tissue>
    </source>
</reference>
<dbReference type="EMBL" id="JANPWB010000008">
    <property type="protein sequence ID" value="KAJ1159692.1"/>
    <property type="molecule type" value="Genomic_DNA"/>
</dbReference>
<name>A0AAV7S671_PLEWA</name>
<keyword evidence="3" id="KW-1185">Reference proteome</keyword>
<organism evidence="2 3">
    <name type="scientific">Pleurodeles waltl</name>
    <name type="common">Iberian ribbed newt</name>
    <dbReference type="NCBI Taxonomy" id="8319"/>
    <lineage>
        <taxon>Eukaryota</taxon>
        <taxon>Metazoa</taxon>
        <taxon>Chordata</taxon>
        <taxon>Craniata</taxon>
        <taxon>Vertebrata</taxon>
        <taxon>Euteleostomi</taxon>
        <taxon>Amphibia</taxon>
        <taxon>Batrachia</taxon>
        <taxon>Caudata</taxon>
        <taxon>Salamandroidea</taxon>
        <taxon>Salamandridae</taxon>
        <taxon>Pleurodelinae</taxon>
        <taxon>Pleurodeles</taxon>
    </lineage>
</organism>
<feature type="region of interest" description="Disordered" evidence="1">
    <location>
        <begin position="134"/>
        <end position="174"/>
    </location>
</feature>
<comment type="caution">
    <text evidence="2">The sequence shown here is derived from an EMBL/GenBank/DDBJ whole genome shotgun (WGS) entry which is preliminary data.</text>
</comment>
<sequence length="245" mass="26410">MSPKTGLKPCEDCHQTILVTDPHRVYLWCLERDHNPKSCSECRAMHPKALRGRPGTRLRVGPTLIGEEGLEIGRGVITTCLLLNPQVKSVHAIGLHPRSLRLGRLRASPSSREPERPPPNLEFYEAMRLIFGRADPDTAPSGPRGSAGGPSGSVPAAPATEVTSGSMCGSAPAPVAPLRPSLELGRLSTLLTLVVLTIDVDPILIPDNSESERCQPTAPLASVGLIRPRSDSDPFSYEYESFEEL</sequence>
<proteinExistence type="predicted"/>
<gene>
    <name evidence="2" type="ORF">NDU88_000197</name>
</gene>
<dbReference type="Proteomes" id="UP001066276">
    <property type="component" value="Chromosome 4_2"/>
</dbReference>
<accession>A0AAV7S671</accession>
<protein>
    <submittedName>
        <fullName evidence="2">Uncharacterized protein</fullName>
    </submittedName>
</protein>
<dbReference type="AlphaFoldDB" id="A0AAV7S671"/>
<evidence type="ECO:0000313" key="3">
    <source>
        <dbReference type="Proteomes" id="UP001066276"/>
    </source>
</evidence>
<evidence type="ECO:0000313" key="2">
    <source>
        <dbReference type="EMBL" id="KAJ1159692.1"/>
    </source>
</evidence>
<evidence type="ECO:0000256" key="1">
    <source>
        <dbReference type="SAM" id="MobiDB-lite"/>
    </source>
</evidence>